<keyword evidence="3" id="KW-1185">Reference proteome</keyword>
<evidence type="ECO:0000313" key="2">
    <source>
        <dbReference type="EMBL" id="NGN65826.1"/>
    </source>
</evidence>
<evidence type="ECO:0000256" key="1">
    <source>
        <dbReference type="SAM" id="SignalP"/>
    </source>
</evidence>
<dbReference type="Proteomes" id="UP000481583">
    <property type="component" value="Unassembled WGS sequence"/>
</dbReference>
<comment type="caution">
    <text evidence="2">The sequence shown here is derived from an EMBL/GenBank/DDBJ whole genome shotgun (WGS) entry which is preliminary data.</text>
</comment>
<protein>
    <recommendedName>
        <fullName evidence="4">Lipoprotein</fullName>
    </recommendedName>
</protein>
<evidence type="ECO:0008006" key="4">
    <source>
        <dbReference type="Google" id="ProtNLM"/>
    </source>
</evidence>
<reference evidence="2 3" key="1">
    <citation type="submission" date="2020-02" db="EMBL/GenBank/DDBJ databases">
        <title>Whole-genome analyses of novel actinobacteria.</title>
        <authorList>
            <person name="Sahin N."/>
        </authorList>
    </citation>
    <scope>NUCLEOTIDE SEQUENCE [LARGE SCALE GENOMIC DNA]</scope>
    <source>
        <strain evidence="2 3">A7024</strain>
    </source>
</reference>
<feature type="signal peptide" evidence="1">
    <location>
        <begin position="1"/>
        <end position="30"/>
    </location>
</feature>
<evidence type="ECO:0000313" key="3">
    <source>
        <dbReference type="Proteomes" id="UP000481583"/>
    </source>
</evidence>
<organism evidence="2 3">
    <name type="scientific">Streptomyces coryli</name>
    <dbReference type="NCBI Taxonomy" id="1128680"/>
    <lineage>
        <taxon>Bacteria</taxon>
        <taxon>Bacillati</taxon>
        <taxon>Actinomycetota</taxon>
        <taxon>Actinomycetes</taxon>
        <taxon>Kitasatosporales</taxon>
        <taxon>Streptomycetaceae</taxon>
        <taxon>Streptomyces</taxon>
    </lineage>
</organism>
<feature type="chain" id="PRO_5026122230" description="Lipoprotein" evidence="1">
    <location>
        <begin position="31"/>
        <end position="256"/>
    </location>
</feature>
<dbReference type="AlphaFoldDB" id="A0A6G4U294"/>
<dbReference type="EMBL" id="JAAKZV010000074">
    <property type="protein sequence ID" value="NGN65826.1"/>
    <property type="molecule type" value="Genomic_DNA"/>
</dbReference>
<dbReference type="PROSITE" id="PS51257">
    <property type="entry name" value="PROKAR_LIPOPROTEIN"/>
    <property type="match status" value="1"/>
</dbReference>
<gene>
    <name evidence="2" type="ORF">G5C51_18235</name>
</gene>
<accession>A0A6G4U294</accession>
<name>A0A6G4U294_9ACTN</name>
<proteinExistence type="predicted"/>
<sequence length="256" mass="25981">MRTALRRTAPAVLAIGALALTAACGGSADADDKDGAKATPSTAPAAKPLTQAQVEKALLATQDMPAGWSFDEETSSDNAGTGEFQAAVADKKQCQPLLDGIVGSDETPKPAESDVAVFVKGGADTAPAIVHGVTAFTEKQAADLMKTDISEVPAGCHTFNASDESLGDVKVTVSELAVPELADGSMGVRVLLDPAEADVYSVQYDMAVARVGGAIVNVAEISYTKDDQAAFEQAIKTAVAKAEKVTKAAAKAGSAA</sequence>
<dbReference type="RefSeq" id="WP_165238635.1">
    <property type="nucleotide sequence ID" value="NZ_JAAKZV010000074.1"/>
</dbReference>
<keyword evidence="1" id="KW-0732">Signal</keyword>